<dbReference type="Pfam" id="PF01230">
    <property type="entry name" value="HIT"/>
    <property type="match status" value="1"/>
</dbReference>
<dbReference type="EMBL" id="CP014501">
    <property type="protein sequence ID" value="ANB12443.1"/>
    <property type="molecule type" value="Genomic_DNA"/>
</dbReference>
<name>A0A167D3X4_9ASCO</name>
<keyword evidence="6" id="KW-1185">Reference proteome</keyword>
<dbReference type="SUPFAM" id="SSF54197">
    <property type="entry name" value="HIT-like"/>
    <property type="match status" value="1"/>
</dbReference>
<dbReference type="RefSeq" id="XP_018734920.1">
    <property type="nucleotide sequence ID" value="XM_018882652.1"/>
</dbReference>
<dbReference type="AlphaFoldDB" id="A0A167D3X4"/>
<dbReference type="Gene3D" id="3.30.428.10">
    <property type="entry name" value="HIT-like"/>
    <property type="match status" value="1"/>
</dbReference>
<dbReference type="InterPro" id="IPR036265">
    <property type="entry name" value="HIT-like_sf"/>
</dbReference>
<dbReference type="Proteomes" id="UP000189580">
    <property type="component" value="Chromosome a"/>
</dbReference>
<evidence type="ECO:0000259" key="4">
    <source>
        <dbReference type="PROSITE" id="PS51084"/>
    </source>
</evidence>
<gene>
    <name evidence="5" type="primary">HNT1</name>
    <name evidence="5" type="ORF">AWJ20_698</name>
</gene>
<dbReference type="InterPro" id="IPR019808">
    <property type="entry name" value="Histidine_triad_CS"/>
</dbReference>
<organism evidence="5 6">
    <name type="scientific">Sugiyamaella lignohabitans</name>
    <dbReference type="NCBI Taxonomy" id="796027"/>
    <lineage>
        <taxon>Eukaryota</taxon>
        <taxon>Fungi</taxon>
        <taxon>Dikarya</taxon>
        <taxon>Ascomycota</taxon>
        <taxon>Saccharomycotina</taxon>
        <taxon>Dipodascomycetes</taxon>
        <taxon>Dipodascales</taxon>
        <taxon>Trichomonascaceae</taxon>
        <taxon>Sugiyamaella</taxon>
    </lineage>
</organism>
<evidence type="ECO:0000256" key="2">
    <source>
        <dbReference type="PIRSR" id="PIRSR601310-3"/>
    </source>
</evidence>
<feature type="domain" description="HIT" evidence="4">
    <location>
        <begin position="1"/>
        <end position="87"/>
    </location>
</feature>
<sequence length="119" mass="12707">MDIGPTAPGHVLVIPKYHGGKLHEIPDEYLQELLPVAKKIVVASGLDKSGLEGAGYNILQNNGSIAHQVVDHVHVHMIPKRNSESGLIVGWPQDAEAAKSVKDVHAKLLEKLGGVQSSL</sequence>
<dbReference type="InterPro" id="IPR011146">
    <property type="entry name" value="HIT-like"/>
</dbReference>
<accession>A0A167D3X4</accession>
<dbReference type="PANTHER" id="PTHR46648:SF1">
    <property type="entry name" value="ADENOSINE 5'-MONOPHOSPHORAMIDASE HNT1"/>
    <property type="match status" value="1"/>
</dbReference>
<proteinExistence type="predicted"/>
<dbReference type="GO" id="GO:0009117">
    <property type="term" value="P:nucleotide metabolic process"/>
    <property type="evidence" value="ECO:0007669"/>
    <property type="project" value="TreeGrafter"/>
</dbReference>
<feature type="active site" description="Tele-AMP-histidine intermediate" evidence="1">
    <location>
        <position position="74"/>
    </location>
</feature>
<evidence type="ECO:0000256" key="3">
    <source>
        <dbReference type="PROSITE-ProRule" id="PRU00464"/>
    </source>
</evidence>
<evidence type="ECO:0000256" key="1">
    <source>
        <dbReference type="PIRSR" id="PIRSR601310-1"/>
    </source>
</evidence>
<protein>
    <submittedName>
        <fullName evidence="5">Hnt1p</fullName>
    </submittedName>
</protein>
<feature type="short sequence motif" description="Histidine triad motif" evidence="2 3">
    <location>
        <begin position="72"/>
        <end position="76"/>
    </location>
</feature>
<dbReference type="GeneID" id="30037758"/>
<reference evidence="5 6" key="1">
    <citation type="submission" date="2016-02" db="EMBL/GenBank/DDBJ databases">
        <title>Complete genome sequence and transcriptome regulation of the pentose utilising yeast Sugiyamaella lignohabitans.</title>
        <authorList>
            <person name="Bellasio M."/>
            <person name="Peymann A."/>
            <person name="Valli M."/>
            <person name="Sipitzky M."/>
            <person name="Graf A."/>
            <person name="Sauer M."/>
            <person name="Marx H."/>
            <person name="Mattanovich D."/>
        </authorList>
    </citation>
    <scope>NUCLEOTIDE SEQUENCE [LARGE SCALE GENOMIC DNA]</scope>
    <source>
        <strain evidence="5 6">CBS 10342</strain>
    </source>
</reference>
<dbReference type="InterPro" id="IPR001310">
    <property type="entry name" value="Histidine_triad_HIT"/>
</dbReference>
<dbReference type="OrthoDB" id="672793at2759"/>
<evidence type="ECO:0000313" key="5">
    <source>
        <dbReference type="EMBL" id="ANB12443.1"/>
    </source>
</evidence>
<dbReference type="PROSITE" id="PS51084">
    <property type="entry name" value="HIT_2"/>
    <property type="match status" value="1"/>
</dbReference>
<dbReference type="KEGG" id="slb:AWJ20_698"/>
<dbReference type="PROSITE" id="PS00892">
    <property type="entry name" value="HIT_1"/>
    <property type="match status" value="1"/>
</dbReference>
<evidence type="ECO:0000313" key="6">
    <source>
        <dbReference type="Proteomes" id="UP000189580"/>
    </source>
</evidence>
<dbReference type="PANTHER" id="PTHR46648">
    <property type="entry name" value="HIT FAMILY PROTEIN 1"/>
    <property type="match status" value="1"/>
</dbReference>
<dbReference type="GO" id="GO:0003824">
    <property type="term" value="F:catalytic activity"/>
    <property type="evidence" value="ECO:0007669"/>
    <property type="project" value="InterPro"/>
</dbReference>